<sequence length="257" mass="29920">MEEQAEVKLLGRWFSVFSGIKYVKIEEDTTNKSSLLLNSNPIYKRIPVLFHNEKCFSESLVIIEYIDDTWKQNPSILPQDPAERAVALFKKKKNSEFINNCNYDYTSFCRHFLCPCFNLPINFHNLNIKVLRNVIFSRGERQERQVKQIKDAMEVIEKVLMLELKGKKFFGGDADVGLIDIVLGWLPIWLDAIGEAAARTQIIFDSQKYPCWDKWTKNFSELPFVIETLPPRDKLVVHFKQLRKLMRASAARVASKI</sequence>
<evidence type="ECO:0000313" key="1">
    <source>
        <dbReference type="EMBL" id="KAH9771222.1"/>
    </source>
</evidence>
<organism evidence="1 2">
    <name type="scientific">Citrus sinensis</name>
    <name type="common">Sweet orange</name>
    <name type="synonym">Citrus aurantium var. sinensis</name>
    <dbReference type="NCBI Taxonomy" id="2711"/>
    <lineage>
        <taxon>Eukaryota</taxon>
        <taxon>Viridiplantae</taxon>
        <taxon>Streptophyta</taxon>
        <taxon>Embryophyta</taxon>
        <taxon>Tracheophyta</taxon>
        <taxon>Spermatophyta</taxon>
        <taxon>Magnoliopsida</taxon>
        <taxon>eudicotyledons</taxon>
        <taxon>Gunneridae</taxon>
        <taxon>Pentapetalae</taxon>
        <taxon>rosids</taxon>
        <taxon>malvids</taxon>
        <taxon>Sapindales</taxon>
        <taxon>Rutaceae</taxon>
        <taxon>Aurantioideae</taxon>
        <taxon>Citrus</taxon>
    </lineage>
</organism>
<comment type="caution">
    <text evidence="1">The sequence shown here is derived from an EMBL/GenBank/DDBJ whole genome shotgun (WGS) entry which is preliminary data.</text>
</comment>
<gene>
    <name evidence="1" type="ORF">KPL71_012626</name>
</gene>
<reference evidence="2" key="1">
    <citation type="journal article" date="2023" name="Hortic. Res.">
        <title>A chromosome-level phased genome enabling allele-level studies in sweet orange: a case study on citrus Huanglongbing tolerance.</title>
        <authorList>
            <person name="Wu B."/>
            <person name="Yu Q."/>
            <person name="Deng Z."/>
            <person name="Duan Y."/>
            <person name="Luo F."/>
            <person name="Gmitter F. Jr."/>
        </authorList>
    </citation>
    <scope>NUCLEOTIDE SEQUENCE [LARGE SCALE GENOMIC DNA]</scope>
    <source>
        <strain evidence="2">cv. Valencia</strain>
    </source>
</reference>
<keyword evidence="2" id="KW-1185">Reference proteome</keyword>
<dbReference type="EMBL" id="CM039173">
    <property type="protein sequence ID" value="KAH9771222.1"/>
    <property type="molecule type" value="Genomic_DNA"/>
</dbReference>
<name>A0ACB8LCQ5_CITSI</name>
<proteinExistence type="predicted"/>
<dbReference type="Proteomes" id="UP000829398">
    <property type="component" value="Chromosome 4"/>
</dbReference>
<protein>
    <submittedName>
        <fullName evidence="1">Glutathione S-transferase U8</fullName>
    </submittedName>
</protein>
<accession>A0ACB8LCQ5</accession>
<evidence type="ECO:0000313" key="2">
    <source>
        <dbReference type="Proteomes" id="UP000829398"/>
    </source>
</evidence>